<comment type="caution">
    <text evidence="1">The sequence shown here is derived from an EMBL/GenBank/DDBJ whole genome shotgun (WGS) entry which is preliminary data.</text>
</comment>
<accession>A0AAV9XUM1</accession>
<dbReference type="AlphaFoldDB" id="A0AAV9XUM1"/>
<evidence type="ECO:0000313" key="1">
    <source>
        <dbReference type="EMBL" id="KAK6588443.1"/>
    </source>
</evidence>
<name>A0AAV9XUM1_9CRYT</name>
<protein>
    <submittedName>
        <fullName evidence="1">Uncharacterized protein</fullName>
    </submittedName>
</protein>
<dbReference type="Proteomes" id="UP001311799">
    <property type="component" value="Unassembled WGS sequence"/>
</dbReference>
<reference evidence="1 2" key="1">
    <citation type="submission" date="2023-10" db="EMBL/GenBank/DDBJ databases">
        <title>Comparative genomics analysis reveals potential genetic determinants of host preference in Cryptosporidium xiaoi.</title>
        <authorList>
            <person name="Xiao L."/>
            <person name="Li J."/>
        </authorList>
    </citation>
    <scope>NUCLEOTIDE SEQUENCE [LARGE SCALE GENOMIC DNA]</scope>
    <source>
        <strain evidence="1 2">52996</strain>
    </source>
</reference>
<sequence>MTIKSIKWKKYFHFCITVSIRLKELECKWRQPQSDISLINWYKKQVLGDGVECEEPSFEECHLMISKVIEDGLIQVAGSYQDPVDGMNIRLLRSNKLFFPEIWT</sequence>
<dbReference type="EMBL" id="JAWDEY010000032">
    <property type="protein sequence ID" value="KAK6588443.1"/>
    <property type="molecule type" value="Genomic_DNA"/>
</dbReference>
<organism evidence="1 2">
    <name type="scientific">Cryptosporidium xiaoi</name>
    <dbReference type="NCBI Taxonomy" id="659607"/>
    <lineage>
        <taxon>Eukaryota</taxon>
        <taxon>Sar</taxon>
        <taxon>Alveolata</taxon>
        <taxon>Apicomplexa</taxon>
        <taxon>Conoidasida</taxon>
        <taxon>Coccidia</taxon>
        <taxon>Eucoccidiorida</taxon>
        <taxon>Eimeriorina</taxon>
        <taxon>Cryptosporidiidae</taxon>
        <taxon>Cryptosporidium</taxon>
    </lineage>
</organism>
<gene>
    <name evidence="1" type="ORF">RS030_4689</name>
</gene>
<keyword evidence="2" id="KW-1185">Reference proteome</keyword>
<evidence type="ECO:0000313" key="2">
    <source>
        <dbReference type="Proteomes" id="UP001311799"/>
    </source>
</evidence>
<proteinExistence type="predicted"/>